<feature type="region of interest" description="Disordered" evidence="1">
    <location>
        <begin position="45"/>
        <end position="67"/>
    </location>
</feature>
<dbReference type="AlphaFoldDB" id="A0A7Z7B8A8"/>
<gene>
    <name evidence="2" type="ORF">SAMN04487926_105300</name>
</gene>
<organism evidence="2 3">
    <name type="scientific">Paraburkholderia steynii</name>
    <dbReference type="NCBI Taxonomy" id="1245441"/>
    <lineage>
        <taxon>Bacteria</taxon>
        <taxon>Pseudomonadati</taxon>
        <taxon>Pseudomonadota</taxon>
        <taxon>Betaproteobacteria</taxon>
        <taxon>Burkholderiales</taxon>
        <taxon>Burkholderiaceae</taxon>
        <taxon>Paraburkholderia</taxon>
    </lineage>
</organism>
<feature type="region of interest" description="Disordered" evidence="1">
    <location>
        <begin position="86"/>
        <end position="106"/>
    </location>
</feature>
<proteinExistence type="predicted"/>
<accession>A0A7Z7B8A8</accession>
<reference evidence="2" key="1">
    <citation type="submission" date="2016-10" db="EMBL/GenBank/DDBJ databases">
        <authorList>
            <person name="Varghese N."/>
            <person name="Submissions S."/>
        </authorList>
    </citation>
    <scope>NUCLEOTIDE SEQUENCE [LARGE SCALE GENOMIC DNA]</scope>
    <source>
        <strain evidence="2">YR281</strain>
    </source>
</reference>
<protein>
    <submittedName>
        <fullName evidence="2">Uncharacterized protein</fullName>
    </submittedName>
</protein>
<evidence type="ECO:0000256" key="1">
    <source>
        <dbReference type="SAM" id="MobiDB-lite"/>
    </source>
</evidence>
<comment type="caution">
    <text evidence="2">The sequence shown here is derived from an EMBL/GenBank/DDBJ whole genome shotgun (WGS) entry which is preliminary data.</text>
</comment>
<name>A0A7Z7B8A8_9BURK</name>
<evidence type="ECO:0000313" key="3">
    <source>
        <dbReference type="Proteomes" id="UP000198900"/>
    </source>
</evidence>
<sequence length="224" mass="24827">MRATFAFAFHLAREGRLAWASTQFRMRGGLDHVLDSCVKKKVRDHVSAEGPSGAPIEEDARVTDEVSPSTMVRAAEVANFDLTQGHDARLARSTNSESKRGSRSSSCMMLRKLSAVGQPLNGKNASPHFVDRRRICGVDDDYWWLEPTQCDGLFNPQDDVVPGSPGVIPQIMIQADFLDGPSLEQLDGLIGPKNAMPPIRCGPLIVEKHFHVCFTLKRAHQHRR</sequence>
<dbReference type="EMBL" id="FNDI01000005">
    <property type="protein sequence ID" value="SDH56057.1"/>
    <property type="molecule type" value="Genomic_DNA"/>
</dbReference>
<dbReference type="Proteomes" id="UP000198900">
    <property type="component" value="Unassembled WGS sequence"/>
</dbReference>
<keyword evidence="3" id="KW-1185">Reference proteome</keyword>
<evidence type="ECO:0000313" key="2">
    <source>
        <dbReference type="EMBL" id="SDH56057.1"/>
    </source>
</evidence>